<organism evidence="5">
    <name type="scientific">Onchocerca ochengi</name>
    <name type="common">Filarial nematode worm</name>
    <dbReference type="NCBI Taxonomy" id="42157"/>
    <lineage>
        <taxon>Eukaryota</taxon>
        <taxon>Metazoa</taxon>
        <taxon>Ecdysozoa</taxon>
        <taxon>Nematoda</taxon>
        <taxon>Chromadorea</taxon>
        <taxon>Rhabditida</taxon>
        <taxon>Spirurina</taxon>
        <taxon>Spiruromorpha</taxon>
        <taxon>Filarioidea</taxon>
        <taxon>Onchocercidae</taxon>
        <taxon>Onchocerca</taxon>
    </lineage>
</organism>
<dbReference type="OrthoDB" id="5856923at2759"/>
<reference evidence="5" key="1">
    <citation type="submission" date="2016-06" db="UniProtKB">
        <authorList>
            <consortium name="WormBaseParasite"/>
        </authorList>
    </citation>
    <scope>IDENTIFICATION</scope>
</reference>
<evidence type="ECO:0000256" key="2">
    <source>
        <dbReference type="SAM" id="Phobius"/>
    </source>
</evidence>
<reference evidence="3 4" key="2">
    <citation type="submission" date="2018-08" db="EMBL/GenBank/DDBJ databases">
        <authorList>
            <person name="Laetsch R D."/>
            <person name="Stevens L."/>
            <person name="Kumar S."/>
            <person name="Blaxter L. M."/>
        </authorList>
    </citation>
    <scope>NUCLEOTIDE SEQUENCE [LARGE SCALE GENOMIC DNA]</scope>
</reference>
<keyword evidence="2" id="KW-1133">Transmembrane helix</keyword>
<keyword evidence="2" id="KW-0472">Membrane</keyword>
<dbReference type="EMBL" id="UYRW01000902">
    <property type="protein sequence ID" value="VDK72098.1"/>
    <property type="molecule type" value="Genomic_DNA"/>
</dbReference>
<evidence type="ECO:0000313" key="5">
    <source>
        <dbReference type="WBParaSite" id="nOo.2.0.1.t04181-RA"/>
    </source>
</evidence>
<protein>
    <submittedName>
        <fullName evidence="5">Transmembrane protein</fullName>
    </submittedName>
</protein>
<dbReference type="AlphaFoldDB" id="A0A182E830"/>
<keyword evidence="4" id="KW-1185">Reference proteome</keyword>
<keyword evidence="2" id="KW-0812">Transmembrane</keyword>
<evidence type="ECO:0000313" key="3">
    <source>
        <dbReference type="EMBL" id="VDK72098.1"/>
    </source>
</evidence>
<gene>
    <name evidence="3" type="ORF">NOO_LOCUS4181</name>
</gene>
<dbReference type="Proteomes" id="UP000271087">
    <property type="component" value="Unassembled WGS sequence"/>
</dbReference>
<evidence type="ECO:0000256" key="1">
    <source>
        <dbReference type="SAM" id="MobiDB-lite"/>
    </source>
</evidence>
<accession>A0A182E830</accession>
<feature type="region of interest" description="Disordered" evidence="1">
    <location>
        <begin position="1"/>
        <end position="23"/>
    </location>
</feature>
<name>A0A182E830_ONCOC</name>
<evidence type="ECO:0000313" key="4">
    <source>
        <dbReference type="Proteomes" id="UP000271087"/>
    </source>
</evidence>
<sequence length="99" mass="10677">MSKVNSEVLTPSESPNVSPSSDAKNVKNIIQTVDFETVGSEAIGQEPKLGIQEWLNLTLDRECTPVLYVYFAGIAILAVITAGIIVIVGLQSNWNFVAI</sequence>
<proteinExistence type="predicted"/>
<dbReference type="WBParaSite" id="nOo.2.0.1.t04181-RA">
    <property type="protein sequence ID" value="nOo.2.0.1.t04181-RA"/>
    <property type="gene ID" value="nOo.2.0.1.g04181"/>
</dbReference>
<feature type="transmembrane region" description="Helical" evidence="2">
    <location>
        <begin position="67"/>
        <end position="90"/>
    </location>
</feature>